<dbReference type="InterPro" id="IPR047804">
    <property type="entry name" value="C69_dipept_A-like"/>
</dbReference>
<dbReference type="GO" id="GO:0070004">
    <property type="term" value="F:cysteine-type exopeptidase activity"/>
    <property type="evidence" value="ECO:0007669"/>
    <property type="project" value="InterPro"/>
</dbReference>
<evidence type="ECO:0000256" key="6">
    <source>
        <dbReference type="RuleBase" id="RU364089"/>
    </source>
</evidence>
<evidence type="ECO:0000256" key="3">
    <source>
        <dbReference type="ARBA" id="ARBA00022670"/>
    </source>
</evidence>
<dbReference type="RefSeq" id="WP_045624905.1">
    <property type="nucleotide sequence ID" value="NZ_BAYM01000083.1"/>
</dbReference>
<dbReference type="Proteomes" id="UP000032552">
    <property type="component" value="Unassembled WGS sequence"/>
</dbReference>
<accession>A0A0C9PX13</accession>
<dbReference type="AlphaFoldDB" id="A0A0C9PX13"/>
<keyword evidence="5 6" id="KW-0224">Dipeptidase</keyword>
<dbReference type="Gene3D" id="3.60.60.10">
    <property type="entry name" value="Penicillin V Acylase, Chain A"/>
    <property type="match status" value="1"/>
</dbReference>
<dbReference type="EMBL" id="BAYM01000083">
    <property type="protein sequence ID" value="GAN36649.1"/>
    <property type="molecule type" value="Genomic_DNA"/>
</dbReference>
<comment type="catalytic activity">
    <reaction evidence="1">
        <text>an L-aminoacyl-L-amino acid + H2O = 2 an L-alpha-amino acid</text>
        <dbReference type="Rhea" id="RHEA:48940"/>
        <dbReference type="ChEBI" id="CHEBI:15377"/>
        <dbReference type="ChEBI" id="CHEBI:59869"/>
        <dbReference type="ChEBI" id="CHEBI:77460"/>
        <dbReference type="EC" id="3.4.13.19"/>
    </reaction>
</comment>
<protein>
    <recommendedName>
        <fullName evidence="6">Dipeptidase</fullName>
        <ecNumber evidence="6">3.4.-.-</ecNumber>
    </recommendedName>
</protein>
<evidence type="ECO:0000313" key="7">
    <source>
        <dbReference type="EMBL" id="GAN36649.1"/>
    </source>
</evidence>
<gene>
    <name evidence="7" type="ORF">LC0644_1238</name>
</gene>
<keyword evidence="3 6" id="KW-0645">Protease</keyword>
<name>A0A0C9PX13_LACPA</name>
<keyword evidence="4 6" id="KW-0378">Hydrolase</keyword>
<proteinExistence type="inferred from homology"/>
<comment type="caution">
    <text evidence="7">The sequence shown here is derived from an EMBL/GenBank/DDBJ whole genome shotgun (WGS) entry which is preliminary data.</text>
</comment>
<dbReference type="GO" id="GO:0006508">
    <property type="term" value="P:proteolysis"/>
    <property type="evidence" value="ECO:0007669"/>
    <property type="project" value="UniProtKB-KW"/>
</dbReference>
<sequence>MKIESACTSILVGKKASIDGSTMIARNDDTFSPLTPQRFYMHAGWKGEKSLHVKSPLNGFEADLPENGYRYNAVPNVENDKLGDYEESGINERNVAMSATESTYGNERALGFDPLVKDGLDEDLIVNMVLPFIESARHGVEYLGQLIKQYGSPAGNSVLFSDKDNVWYMEIVTGHHWVAQRIPDDAYAIAANQVAIQQVDFDDTDNFVWSEGIQEFVDAHHLNTDKEGWNFRHIFGTMNEKDRHYNTPRVWYGHKILNPEIEADPESAELPFIMHTDHLINREDIAQILGSHYNETPFDPYGHGSDADRFRYRPIGLNRTQNSHILQLRRDVNEGLAAIMWLAIGMPTFSPYVPFYCNANDTDPSYSKTPKTFDIDADSAYWLHRLLDVLVEAHYPQFIQADRDYLTALNRDYREMIQATDDGAKDLGDKELTQYLTEANYKLVDHTKQATKALINNYVMESLKLSKLTFNMDKNL</sequence>
<dbReference type="PANTHER" id="PTHR12994:SF17">
    <property type="entry name" value="LD30995P"/>
    <property type="match status" value="1"/>
</dbReference>
<evidence type="ECO:0000256" key="1">
    <source>
        <dbReference type="ARBA" id="ARBA00001670"/>
    </source>
</evidence>
<dbReference type="InterPro" id="IPR005322">
    <property type="entry name" value="Peptidase_C69"/>
</dbReference>
<evidence type="ECO:0000256" key="5">
    <source>
        <dbReference type="ARBA" id="ARBA00022997"/>
    </source>
</evidence>
<reference evidence="8" key="1">
    <citation type="submission" date="2014-05" db="EMBL/GenBank/DDBJ databases">
        <title>Whole genome sequencing of Lactobacillus casei NRIC0644.</title>
        <authorList>
            <person name="Atarashi H."/>
            <person name="Yoshida Y."/>
            <person name="Fujimura S."/>
            <person name="Tanaka N."/>
            <person name="Shiwa Y."/>
            <person name="Yoshikawa H."/>
            <person name="Okada S."/>
            <person name="Nakagawa J."/>
        </authorList>
    </citation>
    <scope>NUCLEOTIDE SEQUENCE [LARGE SCALE GENOMIC DNA]</scope>
    <source>
        <strain evidence="8">NRIC0644</strain>
    </source>
</reference>
<organism evidence="7 8">
    <name type="scientific">Lacticaseibacillus paracasei NRIC 0644</name>
    <dbReference type="NCBI Taxonomy" id="1435038"/>
    <lineage>
        <taxon>Bacteria</taxon>
        <taxon>Bacillati</taxon>
        <taxon>Bacillota</taxon>
        <taxon>Bacilli</taxon>
        <taxon>Lactobacillales</taxon>
        <taxon>Lactobacillaceae</taxon>
        <taxon>Lacticaseibacillus</taxon>
    </lineage>
</organism>
<dbReference type="PANTHER" id="PTHR12994">
    <property type="entry name" value="SECERNIN"/>
    <property type="match status" value="1"/>
</dbReference>
<dbReference type="NCBIfam" id="NF033678">
    <property type="entry name" value="C69_fam_dipept"/>
    <property type="match status" value="1"/>
</dbReference>
<evidence type="ECO:0000313" key="8">
    <source>
        <dbReference type="Proteomes" id="UP000032552"/>
    </source>
</evidence>
<comment type="similarity">
    <text evidence="2 6">Belongs to the peptidase C69 family.</text>
</comment>
<evidence type="ECO:0000256" key="4">
    <source>
        <dbReference type="ARBA" id="ARBA00022801"/>
    </source>
</evidence>
<dbReference type="EC" id="3.4.-.-" evidence="6"/>
<evidence type="ECO:0000256" key="2">
    <source>
        <dbReference type="ARBA" id="ARBA00007225"/>
    </source>
</evidence>
<dbReference type="Pfam" id="PF03577">
    <property type="entry name" value="Peptidase_C69"/>
    <property type="match status" value="1"/>
</dbReference>
<dbReference type="GO" id="GO:0016805">
    <property type="term" value="F:dipeptidase activity"/>
    <property type="evidence" value="ECO:0007669"/>
    <property type="project" value="UniProtKB-KW"/>
</dbReference>